<keyword evidence="4" id="KW-1185">Reference proteome</keyword>
<evidence type="ECO:0000313" key="4">
    <source>
        <dbReference type="Proteomes" id="UP000218272"/>
    </source>
</evidence>
<gene>
    <name evidence="3" type="ORF">SCLO_1001370</name>
</gene>
<dbReference type="AlphaFoldDB" id="A0A1E1EY35"/>
<dbReference type="KEGG" id="sclo:SCLO_1001370"/>
<reference evidence="3 4" key="1">
    <citation type="submission" date="2016-10" db="EMBL/GenBank/DDBJ databases">
        <title>Complete Genome Sequence of the Nonylphenol-Degrading Bacterium Sphingobium cloacae JCM 10874T.</title>
        <authorList>
            <person name="Ootsuka M."/>
            <person name="Nishizawa T."/>
            <person name="Ohta H."/>
        </authorList>
    </citation>
    <scope>NUCLEOTIDE SEQUENCE [LARGE SCALE GENOMIC DNA]</scope>
    <source>
        <strain evidence="3 4">JCM 10874</strain>
    </source>
</reference>
<evidence type="ECO:0000313" key="3">
    <source>
        <dbReference type="EMBL" id="BAV63177.1"/>
    </source>
</evidence>
<dbReference type="OrthoDB" id="7465901at2"/>
<dbReference type="InterPro" id="IPR005586">
    <property type="entry name" value="ABC_trans_aux"/>
</dbReference>
<evidence type="ECO:0000259" key="2">
    <source>
        <dbReference type="Pfam" id="PF03886"/>
    </source>
</evidence>
<feature type="chain" id="PRO_5009112318" description="ABC-type transport auxiliary lipoprotein component domain-containing protein" evidence="1">
    <location>
        <begin position="21"/>
        <end position="209"/>
    </location>
</feature>
<name>A0A1E1EY35_9SPHN</name>
<dbReference type="SUPFAM" id="SSF159594">
    <property type="entry name" value="XCC0632-like"/>
    <property type="match status" value="1"/>
</dbReference>
<evidence type="ECO:0000256" key="1">
    <source>
        <dbReference type="SAM" id="SignalP"/>
    </source>
</evidence>
<organism evidence="3 4">
    <name type="scientific">Sphingobium cloacae</name>
    <dbReference type="NCBI Taxonomy" id="120107"/>
    <lineage>
        <taxon>Bacteria</taxon>
        <taxon>Pseudomonadati</taxon>
        <taxon>Pseudomonadota</taxon>
        <taxon>Alphaproteobacteria</taxon>
        <taxon>Sphingomonadales</taxon>
        <taxon>Sphingomonadaceae</taxon>
        <taxon>Sphingobium</taxon>
    </lineage>
</organism>
<protein>
    <recommendedName>
        <fullName evidence="2">ABC-type transport auxiliary lipoprotein component domain-containing protein</fullName>
    </recommendedName>
</protein>
<dbReference type="Gene3D" id="3.40.50.10610">
    <property type="entry name" value="ABC-type transport auxiliary lipoprotein component"/>
    <property type="match status" value="1"/>
</dbReference>
<accession>A0A1E1EY35</accession>
<keyword evidence="1" id="KW-0732">Signal</keyword>
<feature type="signal peptide" evidence="1">
    <location>
        <begin position="1"/>
        <end position="20"/>
    </location>
</feature>
<dbReference type="Pfam" id="PF03886">
    <property type="entry name" value="ABC_trans_aux"/>
    <property type="match status" value="1"/>
</dbReference>
<dbReference type="Proteomes" id="UP000218272">
    <property type="component" value="Chromosome SCLO_1"/>
</dbReference>
<proteinExistence type="predicted"/>
<sequence length="209" mass="22802">MMCFTRGARIAIMTAVLPLAGCVSVLKSGPPDNLYRFGIVEDPAHEAPIIERDKKPVTLGRVRFAPEIDGDRILTAHGDTVLYIKDARWVAPAPDLFTQAVMRRFEQATSSVRLLPAAARGNGAPLLHLTIDRFEADYRGNAQKSDAPTIRVSGSATLVDSASLQPIASRRFTVDERASASSQSAITSAFDRAVSHYTLQILEWCEVVH</sequence>
<feature type="domain" description="ABC-type transport auxiliary lipoprotein component" evidence="2">
    <location>
        <begin position="55"/>
        <end position="201"/>
    </location>
</feature>
<dbReference type="EMBL" id="AP017655">
    <property type="protein sequence ID" value="BAV63177.1"/>
    <property type="molecule type" value="Genomic_DNA"/>
</dbReference>